<accession>A0A7J6BDZ4</accession>
<proteinExistence type="predicted"/>
<comment type="caution">
    <text evidence="2">The sequence shown here is derived from an EMBL/GenBank/DDBJ whole genome shotgun (WGS) entry which is preliminary data.</text>
</comment>
<keyword evidence="3" id="KW-1185">Reference proteome</keyword>
<evidence type="ECO:0000256" key="1">
    <source>
        <dbReference type="SAM" id="MobiDB-lite"/>
    </source>
</evidence>
<dbReference type="Proteomes" id="UP000593565">
    <property type="component" value="Unassembled WGS sequence"/>
</dbReference>
<evidence type="ECO:0000313" key="2">
    <source>
        <dbReference type="EMBL" id="KAF4091988.1"/>
    </source>
</evidence>
<feature type="compositionally biased region" description="Gly residues" evidence="1">
    <location>
        <begin position="71"/>
        <end position="81"/>
    </location>
</feature>
<dbReference type="EMBL" id="JAAGNN010000002">
    <property type="protein sequence ID" value="KAF4091988.1"/>
    <property type="molecule type" value="Genomic_DNA"/>
</dbReference>
<organism evidence="2 3">
    <name type="scientific">Ameiurus melas</name>
    <name type="common">Black bullhead</name>
    <name type="synonym">Silurus melas</name>
    <dbReference type="NCBI Taxonomy" id="219545"/>
    <lineage>
        <taxon>Eukaryota</taxon>
        <taxon>Metazoa</taxon>
        <taxon>Chordata</taxon>
        <taxon>Craniata</taxon>
        <taxon>Vertebrata</taxon>
        <taxon>Euteleostomi</taxon>
        <taxon>Actinopterygii</taxon>
        <taxon>Neopterygii</taxon>
        <taxon>Teleostei</taxon>
        <taxon>Ostariophysi</taxon>
        <taxon>Siluriformes</taxon>
        <taxon>Ictaluridae</taxon>
        <taxon>Ameiurus</taxon>
    </lineage>
</organism>
<protein>
    <submittedName>
        <fullName evidence="2">Uncharacterized protein</fullName>
    </submittedName>
</protein>
<sequence length="126" mass="13675">MCVRESVCVCECVSACVSVRERERERERNHVIAGCVPKPCSRLVPVCWSLRTCESSAPAADTLPEHEPTPSGGGVVGGPGPAGDSTTTLLQSAPPIQMLMRQLTHTHTHTPKEKKLGIHRNYSFVK</sequence>
<name>A0A7J6BDZ4_AMEME</name>
<evidence type="ECO:0000313" key="3">
    <source>
        <dbReference type="Proteomes" id="UP000593565"/>
    </source>
</evidence>
<dbReference type="AlphaFoldDB" id="A0A7J6BDZ4"/>
<feature type="region of interest" description="Disordered" evidence="1">
    <location>
        <begin position="58"/>
        <end position="92"/>
    </location>
</feature>
<gene>
    <name evidence="2" type="ORF">AMELA_G00015900</name>
</gene>
<reference evidence="2 3" key="1">
    <citation type="submission" date="2020-02" db="EMBL/GenBank/DDBJ databases">
        <title>A chromosome-scale genome assembly of the black bullhead catfish (Ameiurus melas).</title>
        <authorList>
            <person name="Wen M."/>
            <person name="Zham M."/>
            <person name="Cabau C."/>
            <person name="Klopp C."/>
            <person name="Donnadieu C."/>
            <person name="Roques C."/>
            <person name="Bouchez O."/>
            <person name="Lampietro C."/>
            <person name="Jouanno E."/>
            <person name="Herpin A."/>
            <person name="Louis A."/>
            <person name="Berthelot C."/>
            <person name="Parey E."/>
            <person name="Roest-Crollius H."/>
            <person name="Braasch I."/>
            <person name="Postlethwait J."/>
            <person name="Robinson-Rechavi M."/>
            <person name="Echchiki A."/>
            <person name="Begum T."/>
            <person name="Montfort J."/>
            <person name="Schartl M."/>
            <person name="Bobe J."/>
            <person name="Guiguen Y."/>
        </authorList>
    </citation>
    <scope>NUCLEOTIDE SEQUENCE [LARGE SCALE GENOMIC DNA]</scope>
    <source>
        <strain evidence="2">M_S1</strain>
        <tissue evidence="2">Blood</tissue>
    </source>
</reference>